<dbReference type="GO" id="GO:0003924">
    <property type="term" value="F:GTPase activity"/>
    <property type="evidence" value="ECO:0007669"/>
    <property type="project" value="UniProtKB-UniRule"/>
</dbReference>
<dbReference type="Pfam" id="PF10396">
    <property type="entry name" value="TrmE_N"/>
    <property type="match status" value="1"/>
</dbReference>
<dbReference type="NCBIfam" id="NF003661">
    <property type="entry name" value="PRK05291.1-3"/>
    <property type="match status" value="1"/>
</dbReference>
<dbReference type="InterPro" id="IPR027266">
    <property type="entry name" value="TrmE/GcvT-like"/>
</dbReference>
<dbReference type="PROSITE" id="PS51709">
    <property type="entry name" value="G_TRME"/>
    <property type="match status" value="1"/>
</dbReference>
<dbReference type="Pfam" id="PF01926">
    <property type="entry name" value="MMR_HSR1"/>
    <property type="match status" value="1"/>
</dbReference>
<feature type="binding site" evidence="10">
    <location>
        <begin position="339"/>
        <end position="342"/>
    </location>
    <ligand>
        <name>GTP</name>
        <dbReference type="ChEBI" id="CHEBI:37565"/>
    </ligand>
</feature>
<dbReference type="CDD" id="cd14858">
    <property type="entry name" value="TrmE_N"/>
    <property type="match status" value="1"/>
</dbReference>
<feature type="binding site" evidence="10">
    <location>
        <position position="229"/>
    </location>
    <ligand>
        <name>K(+)</name>
        <dbReference type="ChEBI" id="CHEBI:29103"/>
    </ligand>
</feature>
<gene>
    <name evidence="10" type="primary">mnmE</name>
    <name evidence="10" type="synonym">trmE</name>
    <name evidence="13" type="ORF">IM45_320</name>
</gene>
<dbReference type="RefSeq" id="WP_038498024.1">
    <property type="nucleotide sequence ID" value="NZ_CP008985.1"/>
</dbReference>
<dbReference type="HAMAP" id="MF_00379">
    <property type="entry name" value="GTPase_MnmE"/>
    <property type="match status" value="1"/>
</dbReference>
<dbReference type="InterPro" id="IPR031168">
    <property type="entry name" value="G_TrmE"/>
</dbReference>
<keyword evidence="5 10" id="KW-0547">Nucleotide-binding</keyword>
<comment type="subunit">
    <text evidence="10">Homodimer. Heterotetramer of two MnmE and two MnmG subunits.</text>
</comment>
<dbReference type="GO" id="GO:0005829">
    <property type="term" value="C:cytosol"/>
    <property type="evidence" value="ECO:0007669"/>
    <property type="project" value="TreeGrafter"/>
</dbReference>
<evidence type="ECO:0000256" key="4">
    <source>
        <dbReference type="ARBA" id="ARBA00022723"/>
    </source>
</evidence>
<feature type="binding site" evidence="10">
    <location>
        <position position="250"/>
    </location>
    <ligand>
        <name>K(+)</name>
        <dbReference type="ChEBI" id="CHEBI:29103"/>
    </ligand>
</feature>
<protein>
    <recommendedName>
        <fullName evidence="10">tRNA modification GTPase MnmE</fullName>
        <ecNumber evidence="10">3.6.-.-</ecNumber>
    </recommendedName>
</protein>
<keyword evidence="8 10" id="KW-0630">Potassium</keyword>
<feature type="binding site" evidence="10">
    <location>
        <position position="122"/>
    </location>
    <ligand>
        <name>(6S)-5-formyl-5,6,7,8-tetrahydrofolate</name>
        <dbReference type="ChEBI" id="CHEBI:57457"/>
    </ligand>
</feature>
<dbReference type="InterPro" id="IPR027368">
    <property type="entry name" value="MnmE_dom2"/>
</dbReference>
<comment type="similarity">
    <text evidence="1 10 11">Belongs to the TRAFAC class TrmE-Era-EngA-EngB-Septin-like GTPase superfamily. TrmE GTPase family.</text>
</comment>
<feature type="binding site" evidence="10">
    <location>
        <position position="82"/>
    </location>
    <ligand>
        <name>(6S)-5-formyl-5,6,7,8-tetrahydrofolate</name>
        <dbReference type="ChEBI" id="CHEBI:57457"/>
    </ligand>
</feature>
<comment type="function">
    <text evidence="10">Exhibits a very high intrinsic GTPase hydrolysis rate. Involved in the addition of a carboxymethylaminomethyl (cmnm) group at the wobble position (U34) of certain tRNAs, forming tRNA-cmnm(5)s(2)U34.</text>
</comment>
<reference evidence="13 14" key="1">
    <citation type="journal article" date="2014" name="MBio">
        <title>Differential genome evolution between companion symbionts in an insect-bacterial symbiosis.</title>
        <authorList>
            <person name="Bennett G.M."/>
            <person name="McCutcheon J.P."/>
            <person name="MacDonald B.R."/>
            <person name="Romanovicz D."/>
            <person name="Moran N.A."/>
        </authorList>
    </citation>
    <scope>NUCLEOTIDE SEQUENCE [LARGE SCALE GENOMIC DNA]</scope>
    <source>
        <strain evidence="13 14">BGSS</strain>
    </source>
</reference>
<dbReference type="NCBIfam" id="TIGR00450">
    <property type="entry name" value="mnmE_trmE_thdF"/>
    <property type="match status" value="1"/>
</dbReference>
<dbReference type="GO" id="GO:0030488">
    <property type="term" value="P:tRNA methylation"/>
    <property type="evidence" value="ECO:0007669"/>
    <property type="project" value="TreeGrafter"/>
</dbReference>
<keyword evidence="2 10" id="KW-0963">Cytoplasm</keyword>
<proteinExistence type="inferred from homology"/>
<dbReference type="Gene3D" id="1.20.120.430">
    <property type="entry name" value="tRNA modification GTPase MnmE domain 2"/>
    <property type="match status" value="1"/>
</dbReference>
<evidence type="ECO:0000256" key="6">
    <source>
        <dbReference type="ARBA" id="ARBA00022801"/>
    </source>
</evidence>
<dbReference type="Gene3D" id="3.30.1360.120">
    <property type="entry name" value="Probable tRNA modification gtpase trme, domain 1"/>
    <property type="match status" value="1"/>
</dbReference>
<comment type="cofactor">
    <cofactor evidence="10">
        <name>K(+)</name>
        <dbReference type="ChEBI" id="CHEBI:29103"/>
    </cofactor>
    <text evidence="10">Binds 1 potassium ion per subunit.</text>
</comment>
<feature type="binding site" evidence="10">
    <location>
        <begin position="229"/>
        <end position="234"/>
    </location>
    <ligand>
        <name>GTP</name>
        <dbReference type="ChEBI" id="CHEBI:37565"/>
    </ligand>
</feature>
<dbReference type="Proteomes" id="UP000067325">
    <property type="component" value="Chromosome"/>
</dbReference>
<dbReference type="AlphaFoldDB" id="A0A088NA62"/>
<dbReference type="NCBIfam" id="TIGR00231">
    <property type="entry name" value="small_GTP"/>
    <property type="match status" value="1"/>
</dbReference>
<feature type="binding site" evidence="10">
    <location>
        <begin position="248"/>
        <end position="254"/>
    </location>
    <ligand>
        <name>GTP</name>
        <dbReference type="ChEBI" id="CHEBI:37565"/>
    </ligand>
</feature>
<dbReference type="InterPro" id="IPR005225">
    <property type="entry name" value="Small_GTP-bd"/>
</dbReference>
<keyword evidence="9 10" id="KW-0342">GTP-binding</keyword>
<evidence type="ECO:0000256" key="9">
    <source>
        <dbReference type="ARBA" id="ARBA00023134"/>
    </source>
</evidence>
<keyword evidence="6 10" id="KW-0378">Hydrolase</keyword>
<dbReference type="eggNOG" id="COG0486">
    <property type="taxonomic scope" value="Bacteria"/>
</dbReference>
<evidence type="ECO:0000256" key="3">
    <source>
        <dbReference type="ARBA" id="ARBA00022694"/>
    </source>
</evidence>
<dbReference type="Pfam" id="PF12631">
    <property type="entry name" value="MnmE_helical"/>
    <property type="match status" value="1"/>
</dbReference>
<dbReference type="OrthoDB" id="9805918at2"/>
<evidence type="ECO:0000256" key="2">
    <source>
        <dbReference type="ARBA" id="ARBA00022490"/>
    </source>
</evidence>
<dbReference type="FunFam" id="3.30.1360.120:FF:000001">
    <property type="entry name" value="tRNA modification GTPase MnmE"/>
    <property type="match status" value="1"/>
</dbReference>
<dbReference type="GO" id="GO:0046872">
    <property type="term" value="F:metal ion binding"/>
    <property type="evidence" value="ECO:0007669"/>
    <property type="project" value="UniProtKB-KW"/>
</dbReference>
<keyword evidence="3 10" id="KW-0819">tRNA processing</keyword>
<dbReference type="PRINTS" id="PR00449">
    <property type="entry name" value="RASTRNSFRMNG"/>
</dbReference>
<organism evidence="13 14">
    <name type="scientific">Candidatus Palibaumannia cicadellinicola</name>
    <dbReference type="NCBI Taxonomy" id="186490"/>
    <lineage>
        <taxon>Bacteria</taxon>
        <taxon>Pseudomonadati</taxon>
        <taxon>Pseudomonadota</taxon>
        <taxon>Gammaproteobacteria</taxon>
        <taxon>Candidatus Palibaumannia</taxon>
    </lineage>
</organism>
<evidence type="ECO:0000256" key="11">
    <source>
        <dbReference type="RuleBase" id="RU003313"/>
    </source>
</evidence>
<evidence type="ECO:0000313" key="14">
    <source>
        <dbReference type="Proteomes" id="UP000067325"/>
    </source>
</evidence>
<feature type="binding site" evidence="10">
    <location>
        <position position="254"/>
    </location>
    <ligand>
        <name>Mg(2+)</name>
        <dbReference type="ChEBI" id="CHEBI:18420"/>
    </ligand>
</feature>
<name>A0A088NA62_9GAMM</name>
<dbReference type="InterPro" id="IPR004520">
    <property type="entry name" value="GTPase_MnmE"/>
</dbReference>
<feature type="binding site" evidence="10">
    <location>
        <position position="253"/>
    </location>
    <ligand>
        <name>K(+)</name>
        <dbReference type="ChEBI" id="CHEBI:29103"/>
    </ligand>
</feature>
<dbReference type="PANTHER" id="PTHR42714:SF2">
    <property type="entry name" value="TRNA MODIFICATION GTPASE GTPBP3, MITOCHONDRIAL"/>
    <property type="match status" value="1"/>
</dbReference>
<feature type="binding site" evidence="10">
    <location>
        <position position="248"/>
    </location>
    <ligand>
        <name>K(+)</name>
        <dbReference type="ChEBI" id="CHEBI:29103"/>
    </ligand>
</feature>
<evidence type="ECO:0000256" key="5">
    <source>
        <dbReference type="ARBA" id="ARBA00022741"/>
    </source>
</evidence>
<evidence type="ECO:0000256" key="7">
    <source>
        <dbReference type="ARBA" id="ARBA00022842"/>
    </source>
</evidence>
<dbReference type="InterPro" id="IPR025867">
    <property type="entry name" value="MnmE_helical"/>
</dbReference>
<feature type="binding site" evidence="10">
    <location>
        <position position="459"/>
    </location>
    <ligand>
        <name>(6S)-5-formyl-5,6,7,8-tetrahydrofolate</name>
        <dbReference type="ChEBI" id="CHEBI:57457"/>
    </ligand>
</feature>
<sequence>MNFSSLETIIAYATPNGRGSVGILRVSGSLTTTVALKLLGKLPHQRQAEYLPFYDRDGAMLDKGIALFFPSPHSFTGEDVLELHGHGGPVVLDLLLQRILTLPGIRIAHPGEFSERAFLNNKIDLVQAEAIADLINASSAQAARAAIYSLQGVFSHLINELIEKLTNLRIHIEAIIDFPDEKEINVYSEGKIEVSLNELISSLSLIRTEAHQGSILHEGMQVVIIGKPNVGKSSIINALSRREVAIVTAIAGTTRDVLREHINLDGIPIYIIDTAGLCDTSNDEVERIGIKRAWHEIQQADHILLVVDSTTSSVKQEDIFYQSLIKKLPDNKPITIIRNKADLTGEQIGERKVNQFSLITISALSGDGIDVLREHLKQSIGFSISTEHNLFLARRRHLEALKTAMTHLSHGQEKIFCPDKIELLAEDLRLAHKALSEITGKFSSDDLLTMIFSSFCLGK</sequence>
<dbReference type="Gene3D" id="3.40.50.300">
    <property type="entry name" value="P-loop containing nucleotide triphosphate hydrolases"/>
    <property type="match status" value="1"/>
</dbReference>
<dbReference type="GO" id="GO:0005525">
    <property type="term" value="F:GTP binding"/>
    <property type="evidence" value="ECO:0007669"/>
    <property type="project" value="UniProtKB-UniRule"/>
</dbReference>
<dbReference type="InterPro" id="IPR027417">
    <property type="entry name" value="P-loop_NTPase"/>
</dbReference>
<dbReference type="SUPFAM" id="SSF52540">
    <property type="entry name" value="P-loop containing nucleoside triphosphate hydrolases"/>
    <property type="match status" value="1"/>
</dbReference>
<dbReference type="InterPro" id="IPR018948">
    <property type="entry name" value="GTP-bd_TrmE_N"/>
</dbReference>
<evidence type="ECO:0000259" key="12">
    <source>
        <dbReference type="PROSITE" id="PS51709"/>
    </source>
</evidence>
<dbReference type="CDD" id="cd04164">
    <property type="entry name" value="trmE"/>
    <property type="match status" value="1"/>
</dbReference>
<dbReference type="InterPro" id="IPR006073">
    <property type="entry name" value="GTP-bd"/>
</dbReference>
<keyword evidence="7 10" id="KW-0460">Magnesium</keyword>
<feature type="domain" description="TrmE-type G" evidence="12">
    <location>
        <begin position="219"/>
        <end position="381"/>
    </location>
</feature>
<dbReference type="EMBL" id="CP008985">
    <property type="protein sequence ID" value="AIN47043.1"/>
    <property type="molecule type" value="Genomic_DNA"/>
</dbReference>
<feature type="binding site" evidence="10">
    <location>
        <position position="233"/>
    </location>
    <ligand>
        <name>Mg(2+)</name>
        <dbReference type="ChEBI" id="CHEBI:18420"/>
    </ligand>
</feature>
<dbReference type="KEGG" id="bcib:IM45_320"/>
<comment type="caution">
    <text evidence="10">Lacks conserved residue(s) required for the propagation of feature annotation.</text>
</comment>
<accession>A0A088NA62</accession>
<dbReference type="GO" id="GO:0002098">
    <property type="term" value="P:tRNA wobble uridine modification"/>
    <property type="evidence" value="ECO:0007669"/>
    <property type="project" value="TreeGrafter"/>
</dbReference>
<evidence type="ECO:0000313" key="13">
    <source>
        <dbReference type="EMBL" id="AIN47043.1"/>
    </source>
</evidence>
<evidence type="ECO:0000256" key="1">
    <source>
        <dbReference type="ARBA" id="ARBA00011043"/>
    </source>
</evidence>
<keyword evidence="4 10" id="KW-0479">Metal-binding</keyword>
<dbReference type="PANTHER" id="PTHR42714">
    <property type="entry name" value="TRNA MODIFICATION GTPASE GTPBP3"/>
    <property type="match status" value="1"/>
</dbReference>
<evidence type="ECO:0000256" key="10">
    <source>
        <dbReference type="HAMAP-Rule" id="MF_00379"/>
    </source>
</evidence>
<feature type="binding site" evidence="10">
    <location>
        <begin position="273"/>
        <end position="276"/>
    </location>
    <ligand>
        <name>GTP</name>
        <dbReference type="ChEBI" id="CHEBI:37565"/>
    </ligand>
</feature>
<feature type="binding site" evidence="10">
    <location>
        <position position="25"/>
    </location>
    <ligand>
        <name>(6S)-5-formyl-5,6,7,8-tetrahydrofolate</name>
        <dbReference type="ChEBI" id="CHEBI:57457"/>
    </ligand>
</feature>
<dbReference type="EC" id="3.6.-.-" evidence="10"/>
<comment type="subcellular location">
    <subcellularLocation>
        <location evidence="10">Cytoplasm</location>
    </subcellularLocation>
</comment>
<evidence type="ECO:0000256" key="8">
    <source>
        <dbReference type="ARBA" id="ARBA00022958"/>
    </source>
</evidence>